<accession>A0A9P4GBU2</accession>
<proteinExistence type="predicted"/>
<dbReference type="Pfam" id="PF24864">
    <property type="entry name" value="DUF7730"/>
    <property type="match status" value="1"/>
</dbReference>
<evidence type="ECO:0000259" key="1">
    <source>
        <dbReference type="Pfam" id="PF24864"/>
    </source>
</evidence>
<gene>
    <name evidence="2" type="ORF">K460DRAFT_370513</name>
</gene>
<dbReference type="RefSeq" id="XP_040785110.1">
    <property type="nucleotide sequence ID" value="XM_040934178.1"/>
</dbReference>
<reference evidence="2" key="1">
    <citation type="submission" date="2020-01" db="EMBL/GenBank/DDBJ databases">
        <authorList>
            <consortium name="DOE Joint Genome Institute"/>
            <person name="Haridas S."/>
            <person name="Albert R."/>
            <person name="Binder M."/>
            <person name="Bloem J."/>
            <person name="Labutti K."/>
            <person name="Salamov A."/>
            <person name="Andreopoulos B."/>
            <person name="Baker S.E."/>
            <person name="Barry K."/>
            <person name="Bills G."/>
            <person name="Bluhm B.H."/>
            <person name="Cannon C."/>
            <person name="Castanera R."/>
            <person name="Culley D.E."/>
            <person name="Daum C."/>
            <person name="Ezra D."/>
            <person name="Gonzalez J.B."/>
            <person name="Henrissat B."/>
            <person name="Kuo A."/>
            <person name="Liang C."/>
            <person name="Lipzen A."/>
            <person name="Lutzoni F."/>
            <person name="Magnuson J."/>
            <person name="Mondo S."/>
            <person name="Nolan M."/>
            <person name="Ohm R."/>
            <person name="Pangilinan J."/>
            <person name="Park H.-J."/>
            <person name="Ramirez L."/>
            <person name="Alfaro M."/>
            <person name="Sun H."/>
            <person name="Tritt A."/>
            <person name="Yoshinaga Y."/>
            <person name="Zwiers L.-H."/>
            <person name="Turgeon B.G."/>
            <person name="Goodwin S.B."/>
            <person name="Spatafora J.W."/>
            <person name="Crous P.W."/>
            <person name="Grigoriev I.V."/>
        </authorList>
    </citation>
    <scope>NUCLEOTIDE SEQUENCE</scope>
    <source>
        <strain evidence="2">CBS 394.84</strain>
    </source>
</reference>
<dbReference type="InterPro" id="IPR056632">
    <property type="entry name" value="DUF7730"/>
</dbReference>
<feature type="non-terminal residue" evidence="2">
    <location>
        <position position="189"/>
    </location>
</feature>
<evidence type="ECO:0000313" key="3">
    <source>
        <dbReference type="Proteomes" id="UP000800039"/>
    </source>
</evidence>
<dbReference type="OrthoDB" id="4757095at2759"/>
<dbReference type="EMBL" id="ML976618">
    <property type="protein sequence ID" value="KAF1842547.1"/>
    <property type="molecule type" value="Genomic_DNA"/>
</dbReference>
<evidence type="ECO:0000313" key="2">
    <source>
        <dbReference type="EMBL" id="KAF1842547.1"/>
    </source>
</evidence>
<dbReference type="Proteomes" id="UP000800039">
    <property type="component" value="Unassembled WGS sequence"/>
</dbReference>
<keyword evidence="3" id="KW-1185">Reference proteome</keyword>
<dbReference type="PANTHER" id="PTHR38790">
    <property type="entry name" value="2EXR DOMAIN-CONTAINING PROTEIN-RELATED"/>
    <property type="match status" value="1"/>
</dbReference>
<sequence>MGGEKLPLEVDFEQLGAPFMLTCRAAQPLLAFPKTCKLAYLEAAQFIYASNTFQIPDLTSYVCFQRLLPANSFQAIQSIHMKWESPICCELFGYERYGFIPYDISSWNQTWQEISGIKGLKYVRVDMTSIDPISKYGADYEDLLFSPLEAVQGVKYMDVGVDWVADRGKKRPFTVRSLPHPKDLRLWRD</sequence>
<comment type="caution">
    <text evidence="2">The sequence shown here is derived from an EMBL/GenBank/DDBJ whole genome shotgun (WGS) entry which is preliminary data.</text>
</comment>
<name>A0A9P4GBU2_9PLEO</name>
<dbReference type="GeneID" id="63851429"/>
<feature type="domain" description="DUF7730" evidence="1">
    <location>
        <begin position="24"/>
        <end position="159"/>
    </location>
</feature>
<protein>
    <recommendedName>
        <fullName evidence="1">DUF7730 domain-containing protein</fullName>
    </recommendedName>
</protein>
<dbReference type="AlphaFoldDB" id="A0A9P4GBU2"/>
<organism evidence="2 3">
    <name type="scientific">Cucurbitaria berberidis CBS 394.84</name>
    <dbReference type="NCBI Taxonomy" id="1168544"/>
    <lineage>
        <taxon>Eukaryota</taxon>
        <taxon>Fungi</taxon>
        <taxon>Dikarya</taxon>
        <taxon>Ascomycota</taxon>
        <taxon>Pezizomycotina</taxon>
        <taxon>Dothideomycetes</taxon>
        <taxon>Pleosporomycetidae</taxon>
        <taxon>Pleosporales</taxon>
        <taxon>Pleosporineae</taxon>
        <taxon>Cucurbitariaceae</taxon>
        <taxon>Cucurbitaria</taxon>
    </lineage>
</organism>